<dbReference type="EMBL" id="FP929045">
    <property type="protein sequence ID" value="CBK98195.1"/>
    <property type="molecule type" value="Genomic_DNA"/>
</dbReference>
<dbReference type="Pfam" id="PF18889">
    <property type="entry name" value="Beta_helix_3"/>
    <property type="match status" value="4"/>
</dbReference>
<dbReference type="HOGENOM" id="CLU_544857_0_0_9"/>
<accession>D4K3V2</accession>
<keyword evidence="3" id="KW-1185">Reference proteome</keyword>
<dbReference type="eggNOG" id="COG3210">
    <property type="taxonomic scope" value="Bacteria"/>
</dbReference>
<dbReference type="KEGG" id="fpr:FP2_05620"/>
<dbReference type="Proteomes" id="UP000008804">
    <property type="component" value="Chromosome"/>
</dbReference>
<dbReference type="BioCyc" id="FPRA718252:G1375-472-MONOMER"/>
<gene>
    <name evidence="2" type="ORF">FP2_05620</name>
</gene>
<reference evidence="2 3" key="2">
    <citation type="submission" date="2010-03" db="EMBL/GenBank/DDBJ databases">
        <authorList>
            <person name="Pajon A."/>
        </authorList>
    </citation>
    <scope>NUCLEOTIDE SEQUENCE [LARGE SCALE GENOMIC DNA]</scope>
    <source>
        <strain evidence="3">L2-6</strain>
    </source>
</reference>
<evidence type="ECO:0000313" key="3">
    <source>
        <dbReference type="Proteomes" id="UP000008804"/>
    </source>
</evidence>
<organism evidence="2 3">
    <name type="scientific">Faecalibacterium prausnitzii L2-6</name>
    <dbReference type="NCBI Taxonomy" id="718252"/>
    <lineage>
        <taxon>Bacteria</taxon>
        <taxon>Bacillati</taxon>
        <taxon>Bacillota</taxon>
        <taxon>Clostridia</taxon>
        <taxon>Eubacteriales</taxon>
        <taxon>Oscillospiraceae</taxon>
        <taxon>Faecalibacterium</taxon>
    </lineage>
</organism>
<proteinExistence type="predicted"/>
<reference evidence="2 3" key="1">
    <citation type="submission" date="2010-03" db="EMBL/GenBank/DDBJ databases">
        <title>The genome sequence of Faecalibacterium prausnitzii L2/6.</title>
        <authorList>
            <consortium name="metaHIT consortium -- http://www.metahit.eu/"/>
            <person name="Pajon A."/>
            <person name="Turner K."/>
            <person name="Parkhill J."/>
            <person name="Duncan S."/>
            <person name="Flint H."/>
        </authorList>
    </citation>
    <scope>NUCLEOTIDE SEQUENCE [LARGE SCALE GENOMIC DNA]</scope>
    <source>
        <strain evidence="3">L2-6</strain>
    </source>
</reference>
<feature type="compositionally biased region" description="Low complexity" evidence="1">
    <location>
        <begin position="389"/>
        <end position="417"/>
    </location>
</feature>
<evidence type="ECO:0000313" key="2">
    <source>
        <dbReference type="EMBL" id="CBK98195.1"/>
    </source>
</evidence>
<dbReference type="InterPro" id="IPR006626">
    <property type="entry name" value="PbH1"/>
</dbReference>
<feature type="compositionally biased region" description="Gly residues" evidence="1">
    <location>
        <begin position="224"/>
        <end position="233"/>
    </location>
</feature>
<feature type="region of interest" description="Disordered" evidence="1">
    <location>
        <begin position="380"/>
        <end position="420"/>
    </location>
</feature>
<sequence length="508" mass="49538">MLTTLAAPAFAGTWYIEDGDITVKAGETEGTNKVSQGANQEVEDTDTIIKNREDTASSNTVTINAEDKNDKVEVTLKDVNIDTSSRNKAAVSVTGSGNTTIKLDGDNHLTGGNGIYSNSSGSLTISGDENDSLTAQGGDSRNGIYSVSGDVTISGGTVTATGGNSTGSYGSGGDGIHSGSLTISGGTVTATGGGSTGSNGLGGRGICSDSGGVTISGGTVKATGGNGSDGGSGISSSSGVTVSDGTVTANGGNGGNVSGDGIRSDGGVTISGGTVKAAGGDSKDGYGGDGIRSGGGVTISGGTVEAAGGSSGSSNGGSGIYSSVIDLSGSLELTAKAGSPNGKALSQKGSELVLDTIKDKLGPGAKVTATDADGKVIDQVPIPRPVEPEGPVIPEESSSSSDGGSAAPSAPAFSLPGLTVTDKDGQRISYTSTQSGNTLTVCVGRLTASFRISLAALRQLRAEGIEAITFQTILCSTTLSVDELLAMGGEDAEAVLTHRFTDSSLTVG</sequence>
<dbReference type="AlphaFoldDB" id="D4K3V2"/>
<name>D4K3V2_9FIRM</name>
<feature type="region of interest" description="Disordered" evidence="1">
    <location>
        <begin position="218"/>
        <end position="265"/>
    </location>
</feature>
<dbReference type="SMART" id="SM00710">
    <property type="entry name" value="PbH1"/>
    <property type="match status" value="5"/>
</dbReference>
<evidence type="ECO:0000256" key="1">
    <source>
        <dbReference type="SAM" id="MobiDB-lite"/>
    </source>
</evidence>
<dbReference type="PATRIC" id="fig|718252.3.peg.1776"/>
<feature type="compositionally biased region" description="Low complexity" evidence="1">
    <location>
        <begin position="234"/>
        <end position="250"/>
    </location>
</feature>
<protein>
    <submittedName>
        <fullName evidence="2">Uncharacterized protein</fullName>
    </submittedName>
</protein>